<dbReference type="eggNOG" id="ENOG502S31I">
    <property type="taxonomic scope" value="Eukaryota"/>
</dbReference>
<dbReference type="RefSeq" id="XP_002113148.1">
    <property type="nucleotide sequence ID" value="XM_002113112.1"/>
</dbReference>
<proteinExistence type="predicted"/>
<organism evidence="2 3">
    <name type="scientific">Trichoplax adhaerens</name>
    <name type="common">Trichoplax reptans</name>
    <dbReference type="NCBI Taxonomy" id="10228"/>
    <lineage>
        <taxon>Eukaryota</taxon>
        <taxon>Metazoa</taxon>
        <taxon>Placozoa</taxon>
        <taxon>Uniplacotomia</taxon>
        <taxon>Trichoplacea</taxon>
        <taxon>Trichoplacidae</taxon>
        <taxon>Trichoplax</taxon>
    </lineage>
</organism>
<dbReference type="GeneID" id="6754741"/>
<feature type="transmembrane region" description="Helical" evidence="1">
    <location>
        <begin position="256"/>
        <end position="277"/>
    </location>
</feature>
<feature type="transmembrane region" description="Helical" evidence="1">
    <location>
        <begin position="67"/>
        <end position="90"/>
    </location>
</feature>
<dbReference type="Proteomes" id="UP000009022">
    <property type="component" value="Unassembled WGS sequence"/>
</dbReference>
<dbReference type="PANTHER" id="PTHR38568:SF2">
    <property type="entry name" value="DUF445 DOMAIN-CONTAINING PROTEIN"/>
    <property type="match status" value="1"/>
</dbReference>
<name>B3S0E7_TRIAD</name>
<dbReference type="OMA" id="LAVHMLF"/>
<keyword evidence="3" id="KW-1185">Reference proteome</keyword>
<protein>
    <recommendedName>
        <fullName evidence="4">DUF445 domain-containing protein</fullName>
    </recommendedName>
</protein>
<reference evidence="2 3" key="1">
    <citation type="journal article" date="2008" name="Nature">
        <title>The Trichoplax genome and the nature of placozoans.</title>
        <authorList>
            <person name="Srivastava M."/>
            <person name="Begovic E."/>
            <person name="Chapman J."/>
            <person name="Putnam N.H."/>
            <person name="Hellsten U."/>
            <person name="Kawashima T."/>
            <person name="Kuo A."/>
            <person name="Mitros T."/>
            <person name="Salamov A."/>
            <person name="Carpenter M.L."/>
            <person name="Signorovitch A.Y."/>
            <person name="Moreno M.A."/>
            <person name="Kamm K."/>
            <person name="Grimwood J."/>
            <person name="Schmutz J."/>
            <person name="Shapiro H."/>
            <person name="Grigoriev I.V."/>
            <person name="Buss L.W."/>
            <person name="Schierwater B."/>
            <person name="Dellaporta S.L."/>
            <person name="Rokhsar D.S."/>
        </authorList>
    </citation>
    <scope>NUCLEOTIDE SEQUENCE [LARGE SCALE GENOMIC DNA]</scope>
    <source>
        <strain evidence="2 3">Grell-BS-1999</strain>
    </source>
</reference>
<sequence>MMKMENTSNEVSADDQSSLQIKIGNRWTRIINKSSVSLALSAVIGGIGVVILVASQQDKTALAVSHFFLSCGIFAFAGGFTNWLAIFMLFNKIPWIYGSGVIPKKYVEIRMTVKDVILKTFFEERFVSQYLLDKVNTLQDNLAMKEKMKTFLNSSQVDEIIQEKLEVMKTGQPLGQSLTNMGFDIKSLQPLVKPFIIGFGEDLIDHLKHSFSQSWNVNKLQSIFRSEIDNYLDIRSKQLTAEIVTKILKDVIHQHLGWIVVWGCAFGGIFGVFFQAVGLGPLY</sequence>
<evidence type="ECO:0000256" key="1">
    <source>
        <dbReference type="SAM" id="Phobius"/>
    </source>
</evidence>
<dbReference type="EMBL" id="DS985246">
    <property type="protein sequence ID" value="EDV23622.1"/>
    <property type="molecule type" value="Genomic_DNA"/>
</dbReference>
<keyword evidence="1" id="KW-1133">Transmembrane helix</keyword>
<evidence type="ECO:0000313" key="3">
    <source>
        <dbReference type="Proteomes" id="UP000009022"/>
    </source>
</evidence>
<evidence type="ECO:0000313" key="2">
    <source>
        <dbReference type="EMBL" id="EDV23622.1"/>
    </source>
</evidence>
<dbReference type="AlphaFoldDB" id="B3S0E7"/>
<feature type="transmembrane region" description="Helical" evidence="1">
    <location>
        <begin position="36"/>
        <end position="55"/>
    </location>
</feature>
<dbReference type="CTD" id="6754741"/>
<accession>B3S0E7</accession>
<dbReference type="PhylomeDB" id="B3S0E7"/>
<evidence type="ECO:0008006" key="4">
    <source>
        <dbReference type="Google" id="ProtNLM"/>
    </source>
</evidence>
<keyword evidence="1" id="KW-0812">Transmembrane</keyword>
<dbReference type="PANTHER" id="PTHR38568">
    <property type="entry name" value="DUF445 DOMAIN-CONTAINING PROTEIN-RELATED"/>
    <property type="match status" value="1"/>
</dbReference>
<dbReference type="OrthoDB" id="446769at2759"/>
<dbReference type="HOGENOM" id="CLU_077507_0_0_1"/>
<dbReference type="InParanoid" id="B3S0E7"/>
<dbReference type="KEGG" id="tad:TRIADDRAFT_63981"/>
<gene>
    <name evidence="2" type="ORF">TRIADDRAFT_63981</name>
</gene>
<keyword evidence="1" id="KW-0472">Membrane</keyword>